<evidence type="ECO:0000313" key="4">
    <source>
        <dbReference type="Proteomes" id="UP000250266"/>
    </source>
</evidence>
<reference evidence="3 4" key="1">
    <citation type="journal article" date="2016" name="Nat. Commun.">
        <title>Ectomycorrhizal ecology is imprinted in the genome of the dominant symbiotic fungus Cenococcum geophilum.</title>
        <authorList>
            <consortium name="DOE Joint Genome Institute"/>
            <person name="Peter M."/>
            <person name="Kohler A."/>
            <person name="Ohm R.A."/>
            <person name="Kuo A."/>
            <person name="Krutzmann J."/>
            <person name="Morin E."/>
            <person name="Arend M."/>
            <person name="Barry K.W."/>
            <person name="Binder M."/>
            <person name="Choi C."/>
            <person name="Clum A."/>
            <person name="Copeland A."/>
            <person name="Grisel N."/>
            <person name="Haridas S."/>
            <person name="Kipfer T."/>
            <person name="LaButti K."/>
            <person name="Lindquist E."/>
            <person name="Lipzen A."/>
            <person name="Maire R."/>
            <person name="Meier B."/>
            <person name="Mihaltcheva S."/>
            <person name="Molinier V."/>
            <person name="Murat C."/>
            <person name="Poggeler S."/>
            <person name="Quandt C.A."/>
            <person name="Sperisen C."/>
            <person name="Tritt A."/>
            <person name="Tisserant E."/>
            <person name="Crous P.W."/>
            <person name="Henrissat B."/>
            <person name="Nehls U."/>
            <person name="Egli S."/>
            <person name="Spatafora J.W."/>
            <person name="Grigoriev I.V."/>
            <person name="Martin F.M."/>
        </authorList>
    </citation>
    <scope>NUCLEOTIDE SEQUENCE [LARGE SCALE GENOMIC DNA]</scope>
    <source>
        <strain evidence="3 4">CBS 459.81</strain>
    </source>
</reference>
<dbReference type="OrthoDB" id="4062651at2759"/>
<dbReference type="PANTHER" id="PTHR33112:SF16">
    <property type="entry name" value="HETEROKARYON INCOMPATIBILITY DOMAIN-CONTAINING PROTEIN"/>
    <property type="match status" value="1"/>
</dbReference>
<evidence type="ECO:0000313" key="3">
    <source>
        <dbReference type="EMBL" id="OCK78299.1"/>
    </source>
</evidence>
<accession>A0A8E2JDA8</accession>
<feature type="compositionally biased region" description="Polar residues" evidence="1">
    <location>
        <begin position="314"/>
        <end position="334"/>
    </location>
</feature>
<protein>
    <recommendedName>
        <fullName evidence="2">Protein kinase domain-containing protein</fullName>
    </recommendedName>
</protein>
<dbReference type="PROSITE" id="PS50011">
    <property type="entry name" value="PROTEIN_KINASE_DOM"/>
    <property type="match status" value="1"/>
</dbReference>
<feature type="compositionally biased region" description="Polar residues" evidence="1">
    <location>
        <begin position="354"/>
        <end position="367"/>
    </location>
</feature>
<dbReference type="InterPro" id="IPR010730">
    <property type="entry name" value="HET"/>
</dbReference>
<dbReference type="SMART" id="SM00220">
    <property type="entry name" value="S_TKc"/>
    <property type="match status" value="1"/>
</dbReference>
<dbReference type="PROSITE" id="PS00108">
    <property type="entry name" value="PROTEIN_KINASE_ST"/>
    <property type="match status" value="1"/>
</dbReference>
<evidence type="ECO:0000256" key="1">
    <source>
        <dbReference type="SAM" id="MobiDB-lite"/>
    </source>
</evidence>
<keyword evidence="4" id="KW-1185">Reference proteome</keyword>
<feature type="compositionally biased region" description="Acidic residues" evidence="1">
    <location>
        <begin position="564"/>
        <end position="573"/>
    </location>
</feature>
<feature type="region of interest" description="Disordered" evidence="1">
    <location>
        <begin position="313"/>
        <end position="398"/>
    </location>
</feature>
<dbReference type="GO" id="GO:0004672">
    <property type="term" value="F:protein kinase activity"/>
    <property type="evidence" value="ECO:0007669"/>
    <property type="project" value="InterPro"/>
</dbReference>
<dbReference type="Proteomes" id="UP000250266">
    <property type="component" value="Unassembled WGS sequence"/>
</dbReference>
<dbReference type="InterPro" id="IPR011009">
    <property type="entry name" value="Kinase-like_dom_sf"/>
</dbReference>
<name>A0A8E2JDA8_9PEZI</name>
<dbReference type="CDD" id="cd00180">
    <property type="entry name" value="PKc"/>
    <property type="match status" value="1"/>
</dbReference>
<organism evidence="3 4">
    <name type="scientific">Lepidopterella palustris CBS 459.81</name>
    <dbReference type="NCBI Taxonomy" id="1314670"/>
    <lineage>
        <taxon>Eukaryota</taxon>
        <taxon>Fungi</taxon>
        <taxon>Dikarya</taxon>
        <taxon>Ascomycota</taxon>
        <taxon>Pezizomycotina</taxon>
        <taxon>Dothideomycetes</taxon>
        <taxon>Pleosporomycetidae</taxon>
        <taxon>Mytilinidiales</taxon>
        <taxon>Argynnaceae</taxon>
        <taxon>Lepidopterella</taxon>
    </lineage>
</organism>
<dbReference type="InterPro" id="IPR008271">
    <property type="entry name" value="Ser/Thr_kinase_AS"/>
</dbReference>
<feature type="compositionally biased region" description="Basic and acidic residues" evidence="1">
    <location>
        <begin position="583"/>
        <end position="596"/>
    </location>
</feature>
<dbReference type="Pfam" id="PF00069">
    <property type="entry name" value="Pkinase"/>
    <property type="match status" value="1"/>
</dbReference>
<feature type="region of interest" description="Disordered" evidence="1">
    <location>
        <begin position="888"/>
        <end position="919"/>
    </location>
</feature>
<dbReference type="Pfam" id="PF06985">
    <property type="entry name" value="HET"/>
    <property type="match status" value="1"/>
</dbReference>
<gene>
    <name evidence="3" type="ORF">K432DRAFT_332330</name>
</gene>
<proteinExistence type="predicted"/>
<dbReference type="PANTHER" id="PTHR33112">
    <property type="entry name" value="DOMAIN PROTEIN, PUTATIVE-RELATED"/>
    <property type="match status" value="1"/>
</dbReference>
<feature type="compositionally biased region" description="Polar residues" evidence="1">
    <location>
        <begin position="903"/>
        <end position="913"/>
    </location>
</feature>
<sequence length="1566" mass="174478">MDAQARSNCAFDFDGTSFMNYDSTSLPIMEAPVGYPEMDISLSQPLSADQNNLPFMADDETFWNSVDRSHSTNYQSDFMEDEAISTGFSSGPSFSLSNVPSASTSQSNFNAAVDVQEPYLPSVNILEDLSQNFYGQPSAQDYLPNENFGSTNMMGAPNAWGSQTSSTATINDPITSTPLLHPIYGMQRSVSALKRPMPDSSVELPSPKRKMISSTQEFDSYVSPQSVPETPNTGRTGNAILSPCHGGSLVDEIGLNEDAADICVTWFSKRYSVLPSDQDIEALSHLTRASTTAIRHWFGQMLKQGMMTGHDSAYKSQSTLAGSPQSSVRQQEISSEPLRGLQEQSRQQSEHTTETSLNSQHNPTVEVTSGDHGIDRCSASHNGRRSGKKNCTPTSNPEMLKRDESKIYQCTRKCGKRYGRKCDWKRNEEEGYPSKHWLCSLCKKVGLDRAKPCYRRYHFTQHFNNIHPNLDASDYEAESLVETEPAFPRRCGFCSTKRFASRQERIDHVADHFKKGKCMLDWNDSDDSDGFDDDKSPGDGGPGDDAPDKGDTDKDPRDGYGSEYDGDGNDQDDNNSPTTGSSKDQRKQKTEGHNLSRCDAQPEADEGTAFSQGNLETDHLLKHSPISPYSDGTLLKSNGIPDVANIVESSDNAHSSSPPSLVGLDILKIPDILPTTSFVLSETPMDAALGDRQSSSNSNHQLSKYGLGSAASSIGSATFHDQSSFWNQLTEAGAGDQEPSDEEVPSQEHHHSGYLTSVMRHLVSSILHHQNELDKAGTQNPRQQLRTCSWSSMIRKASSNEEQSFIPKETVPQFFATATKDLLQRSLHIQTSRAALLRKGKEKHTVFLKNSSTAGGNKGIIYEPKPSDLHSLRTNAWLPSIKPNWSHAQEKPQRCYNPPSVGASLNNDSTSDAQMGGISDQNVDSDKIWEFRVEKSFSYRSDLKHPVKFTEALRPVPNLDFPFNLQFSSFGSSPNSTILNYLHEGFGEISGLEQVSKSFLSVKLLGTGGFSLVDEVIHRETKLTVCRKTLKNHDKLALDDLNQEVKVLQQLRHPHIIRFLAAYSRGDKFSILLSPVAETTLSVWLDNYVANPPPGGPEQIVQMFGCLASSIRYLHQQRPIIKHMDIKPQNILVMEGKHRFPHVVLSDFGISRMSEESSSNTQPGPMTRRYCAPEVANSTSRGSKADIWSLGCVFLEMALVVHENEDPLYHEFRKEFRGSKCYYRELSRLHWWLDCLQKHTPDQKEGVILQTVKAMLSEKPAERPDAAILTIIFSPAPCCLEWPNDTTNPFPGPLEEMNYLADVLLDVEDAKLGTDHLHGISLHQEHDCFQHATEWLHECSNSHTACRSDGGHSAVVPTRLIDLRFFELDSESLGRLVSTNEIELSSKVDYITLSYVWGNADQLMLTSSNLQRLLSSIPKKGLPKPVADAMSITKRLGYRYLWVDSLCIIQDSQEDRNKECNAMAEVYRNAVLTIASDNDSSSSHPCPTSMIDWLSPAFGWNTRAWALQERLLSKRVLHLADKQMYWECNELKASETFPHGLPPLLWESVHTRTKNDSSHSRVRAPV</sequence>
<dbReference type="InterPro" id="IPR000719">
    <property type="entry name" value="Prot_kinase_dom"/>
</dbReference>
<evidence type="ECO:0000259" key="2">
    <source>
        <dbReference type="PROSITE" id="PS50011"/>
    </source>
</evidence>
<feature type="compositionally biased region" description="Basic and acidic residues" evidence="1">
    <location>
        <begin position="546"/>
        <end position="560"/>
    </location>
</feature>
<dbReference type="Gene3D" id="1.10.510.10">
    <property type="entry name" value="Transferase(Phosphotransferase) domain 1"/>
    <property type="match status" value="1"/>
</dbReference>
<feature type="region of interest" description="Disordered" evidence="1">
    <location>
        <begin position="528"/>
        <end position="610"/>
    </location>
</feature>
<dbReference type="SUPFAM" id="SSF56112">
    <property type="entry name" value="Protein kinase-like (PK-like)"/>
    <property type="match status" value="1"/>
</dbReference>
<feature type="domain" description="Protein kinase" evidence="2">
    <location>
        <begin position="999"/>
        <end position="1273"/>
    </location>
</feature>
<dbReference type="EMBL" id="KV745069">
    <property type="protein sequence ID" value="OCK78299.1"/>
    <property type="molecule type" value="Genomic_DNA"/>
</dbReference>
<dbReference type="GO" id="GO:0005524">
    <property type="term" value="F:ATP binding"/>
    <property type="evidence" value="ECO:0007669"/>
    <property type="project" value="InterPro"/>
</dbReference>